<evidence type="ECO:0000313" key="5">
    <source>
        <dbReference type="Proteomes" id="UP000826656"/>
    </source>
</evidence>
<accession>A0ABQ7VQ64</accession>
<keyword evidence="1" id="KW-0645">Protease</keyword>
<feature type="domain" description="Retrovirus-related Pol polyprotein from transposon TNT 1-94-like beta-barrel" evidence="3">
    <location>
        <begin position="1"/>
        <end position="74"/>
    </location>
</feature>
<dbReference type="InterPro" id="IPR039537">
    <property type="entry name" value="Retrotran_Ty1/copia-like"/>
</dbReference>
<dbReference type="Pfam" id="PF13976">
    <property type="entry name" value="gag_pre-integrs"/>
    <property type="match status" value="1"/>
</dbReference>
<evidence type="ECO:0000259" key="2">
    <source>
        <dbReference type="Pfam" id="PF13976"/>
    </source>
</evidence>
<dbReference type="InterPro" id="IPR025724">
    <property type="entry name" value="GAG-pre-integrase_dom"/>
</dbReference>
<evidence type="ECO:0000259" key="3">
    <source>
        <dbReference type="Pfam" id="PF22936"/>
    </source>
</evidence>
<dbReference type="Proteomes" id="UP000826656">
    <property type="component" value="Unassembled WGS sequence"/>
</dbReference>
<evidence type="ECO:0000313" key="4">
    <source>
        <dbReference type="EMBL" id="KAH0769697.1"/>
    </source>
</evidence>
<dbReference type="InterPro" id="IPR036397">
    <property type="entry name" value="RNaseH_sf"/>
</dbReference>
<dbReference type="InterPro" id="IPR054722">
    <property type="entry name" value="PolX-like_BBD"/>
</dbReference>
<dbReference type="InterPro" id="IPR012337">
    <property type="entry name" value="RNaseH-like_sf"/>
</dbReference>
<keyword evidence="5" id="KW-1185">Reference proteome</keyword>
<sequence>MDSGCLRHMTGDTLNFLSLEVHQGGGVSFGGGKNGSILGIGKIRKTVDHSIVNVHYVNGLKFNLLSVSQMCDKGNEVKFLSDKCLVINCSTNKVVMIARRVKNMYVADLDSVEGDSLSCLSAQAENVNLWHRRLGHVSASLLNKLVAGDLVRGLPKLKFSDDKVCDACEKGKQTRSTFKPKKGVSTTRASGTSQHGLVWTCKNSKQGRFTWNMFLRAKDETTGVLITFAKAIKMKVNCKIASIRSDHGTEFENSRIEHLYAENGINHNFSTPRTSQ</sequence>
<evidence type="ECO:0008006" key="6">
    <source>
        <dbReference type="Google" id="ProtNLM"/>
    </source>
</evidence>
<dbReference type="PANTHER" id="PTHR42648">
    <property type="entry name" value="TRANSPOSASE, PUTATIVE-RELATED"/>
    <property type="match status" value="1"/>
</dbReference>
<comment type="caution">
    <text evidence="4">The sequence shown here is derived from an EMBL/GenBank/DDBJ whole genome shotgun (WGS) entry which is preliminary data.</text>
</comment>
<dbReference type="EMBL" id="JAIVGD010000011">
    <property type="protein sequence ID" value="KAH0769697.1"/>
    <property type="molecule type" value="Genomic_DNA"/>
</dbReference>
<proteinExistence type="predicted"/>
<protein>
    <recommendedName>
        <fullName evidence="6">GAG-pre-integrase domain-containing protein</fullName>
    </recommendedName>
</protein>
<organism evidence="4 5">
    <name type="scientific">Solanum tuberosum</name>
    <name type="common">Potato</name>
    <dbReference type="NCBI Taxonomy" id="4113"/>
    <lineage>
        <taxon>Eukaryota</taxon>
        <taxon>Viridiplantae</taxon>
        <taxon>Streptophyta</taxon>
        <taxon>Embryophyta</taxon>
        <taxon>Tracheophyta</taxon>
        <taxon>Spermatophyta</taxon>
        <taxon>Magnoliopsida</taxon>
        <taxon>eudicotyledons</taxon>
        <taxon>Gunneridae</taxon>
        <taxon>Pentapetalae</taxon>
        <taxon>asterids</taxon>
        <taxon>lamiids</taxon>
        <taxon>Solanales</taxon>
        <taxon>Solanaceae</taxon>
        <taxon>Solanoideae</taxon>
        <taxon>Solaneae</taxon>
        <taxon>Solanum</taxon>
    </lineage>
</organism>
<dbReference type="SUPFAM" id="SSF53098">
    <property type="entry name" value="Ribonuclease H-like"/>
    <property type="match status" value="1"/>
</dbReference>
<name>A0ABQ7VQ64_SOLTU</name>
<gene>
    <name evidence="4" type="ORF">KY290_013678</name>
</gene>
<dbReference type="PANTHER" id="PTHR42648:SF21">
    <property type="entry name" value="CYSTEINE-RICH RLK (RECEPTOR-LIKE PROTEIN KINASE) 8"/>
    <property type="match status" value="1"/>
</dbReference>
<keyword evidence="1" id="KW-0378">Hydrolase</keyword>
<dbReference type="Pfam" id="PF22936">
    <property type="entry name" value="Pol_BBD"/>
    <property type="match status" value="1"/>
</dbReference>
<reference evidence="4 5" key="1">
    <citation type="journal article" date="2021" name="bioRxiv">
        <title>Chromosome-scale and haplotype-resolved genome assembly of a tetraploid potato cultivar.</title>
        <authorList>
            <person name="Sun H."/>
            <person name="Jiao W.-B."/>
            <person name="Krause K."/>
            <person name="Campoy J.A."/>
            <person name="Goel M."/>
            <person name="Folz-Donahue K."/>
            <person name="Kukat C."/>
            <person name="Huettel B."/>
            <person name="Schneeberger K."/>
        </authorList>
    </citation>
    <scope>NUCLEOTIDE SEQUENCE [LARGE SCALE GENOMIC DNA]</scope>
    <source>
        <strain evidence="4">SolTubOtavaFocal</strain>
        <tissue evidence="4">Leaves</tissue>
    </source>
</reference>
<dbReference type="Gene3D" id="3.30.420.10">
    <property type="entry name" value="Ribonuclease H-like superfamily/Ribonuclease H"/>
    <property type="match status" value="1"/>
</dbReference>
<evidence type="ECO:0000256" key="1">
    <source>
        <dbReference type="ARBA" id="ARBA00022670"/>
    </source>
</evidence>
<feature type="domain" description="GAG-pre-integrase" evidence="2">
    <location>
        <begin position="103"/>
        <end position="173"/>
    </location>
</feature>